<protein>
    <recommendedName>
        <fullName evidence="10">UvrD-like helicase ATP-binding domain-containing protein</fullName>
    </recommendedName>
</protein>
<feature type="region of interest" description="Disordered" evidence="5">
    <location>
        <begin position="1615"/>
        <end position="1672"/>
    </location>
</feature>
<evidence type="ECO:0000259" key="6">
    <source>
        <dbReference type="Pfam" id="PF00580"/>
    </source>
</evidence>
<dbReference type="InterPro" id="IPR039904">
    <property type="entry name" value="TRANK1"/>
</dbReference>
<name>A0A834Z372_TETSI</name>
<keyword evidence="1" id="KW-0547">Nucleotide-binding</keyword>
<keyword evidence="3" id="KW-0347">Helicase</keyword>
<accession>A0A834Z372</accession>
<dbReference type="Pfam" id="PF13361">
    <property type="entry name" value="UvrD_C"/>
    <property type="match status" value="1"/>
</dbReference>
<evidence type="ECO:0000256" key="3">
    <source>
        <dbReference type="ARBA" id="ARBA00022806"/>
    </source>
</evidence>
<feature type="domain" description="UvrD-like helicase C-terminal" evidence="7">
    <location>
        <begin position="392"/>
        <end position="480"/>
    </location>
</feature>
<dbReference type="OrthoDB" id="3156807at2759"/>
<dbReference type="InterPro" id="IPR014016">
    <property type="entry name" value="UvrD-like_ATP-bd"/>
</dbReference>
<evidence type="ECO:0008006" key="10">
    <source>
        <dbReference type="Google" id="ProtNLM"/>
    </source>
</evidence>
<organism evidence="8 9">
    <name type="scientific">Tetracentron sinense</name>
    <name type="common">Spur-leaf</name>
    <dbReference type="NCBI Taxonomy" id="13715"/>
    <lineage>
        <taxon>Eukaryota</taxon>
        <taxon>Viridiplantae</taxon>
        <taxon>Streptophyta</taxon>
        <taxon>Embryophyta</taxon>
        <taxon>Tracheophyta</taxon>
        <taxon>Spermatophyta</taxon>
        <taxon>Magnoliopsida</taxon>
        <taxon>Trochodendrales</taxon>
        <taxon>Trochodendraceae</taxon>
        <taxon>Tetracentron</taxon>
    </lineage>
</organism>
<dbReference type="OMA" id="IDANEYR"/>
<keyword evidence="4" id="KW-0067">ATP-binding</keyword>
<dbReference type="SUPFAM" id="SSF48452">
    <property type="entry name" value="TPR-like"/>
    <property type="match status" value="1"/>
</dbReference>
<keyword evidence="2" id="KW-0378">Hydrolase</keyword>
<evidence type="ECO:0000313" key="8">
    <source>
        <dbReference type="EMBL" id="KAF8398740.1"/>
    </source>
</evidence>
<dbReference type="InterPro" id="IPR011990">
    <property type="entry name" value="TPR-like_helical_dom_sf"/>
</dbReference>
<evidence type="ECO:0000256" key="1">
    <source>
        <dbReference type="ARBA" id="ARBA00022741"/>
    </source>
</evidence>
<dbReference type="Pfam" id="PF00580">
    <property type="entry name" value="UvrD-helicase"/>
    <property type="match status" value="1"/>
</dbReference>
<dbReference type="SUPFAM" id="SSF52540">
    <property type="entry name" value="P-loop containing nucleoside triphosphate hydrolases"/>
    <property type="match status" value="1"/>
</dbReference>
<evidence type="ECO:0000313" key="9">
    <source>
        <dbReference type="Proteomes" id="UP000655225"/>
    </source>
</evidence>
<keyword evidence="9" id="KW-1185">Reference proteome</keyword>
<evidence type="ECO:0000256" key="2">
    <source>
        <dbReference type="ARBA" id="ARBA00022801"/>
    </source>
</evidence>
<dbReference type="Proteomes" id="UP000655225">
    <property type="component" value="Unassembled WGS sequence"/>
</dbReference>
<gene>
    <name evidence="8" type="ORF">HHK36_014598</name>
</gene>
<comment type="caution">
    <text evidence="8">The sequence shown here is derived from an EMBL/GenBank/DDBJ whole genome shotgun (WGS) entry which is preliminary data.</text>
</comment>
<dbReference type="GO" id="GO:0016787">
    <property type="term" value="F:hydrolase activity"/>
    <property type="evidence" value="ECO:0007669"/>
    <property type="project" value="UniProtKB-KW"/>
</dbReference>
<dbReference type="InterPro" id="IPR027417">
    <property type="entry name" value="P-loop_NTPase"/>
</dbReference>
<evidence type="ECO:0000256" key="4">
    <source>
        <dbReference type="ARBA" id="ARBA00022840"/>
    </source>
</evidence>
<dbReference type="PANTHER" id="PTHR21529:SF4">
    <property type="entry name" value="TPR AND ANKYRIN REPEAT-CONTAINING PROTEIN 1"/>
    <property type="match status" value="1"/>
</dbReference>
<feature type="compositionally biased region" description="Acidic residues" evidence="5">
    <location>
        <begin position="1663"/>
        <end position="1672"/>
    </location>
</feature>
<evidence type="ECO:0000256" key="5">
    <source>
        <dbReference type="SAM" id="MobiDB-lite"/>
    </source>
</evidence>
<dbReference type="EMBL" id="JABCRI010000010">
    <property type="protein sequence ID" value="KAF8398740.1"/>
    <property type="molecule type" value="Genomic_DNA"/>
</dbReference>
<dbReference type="Gene3D" id="3.40.50.300">
    <property type="entry name" value="P-loop containing nucleotide triphosphate hydrolases"/>
    <property type="match status" value="2"/>
</dbReference>
<feature type="domain" description="UvrD-like helicase ATP-binding" evidence="6">
    <location>
        <begin position="157"/>
        <end position="252"/>
    </location>
</feature>
<dbReference type="GO" id="GO:0004386">
    <property type="term" value="F:helicase activity"/>
    <property type="evidence" value="ECO:0007669"/>
    <property type="project" value="UniProtKB-KW"/>
</dbReference>
<evidence type="ECO:0000259" key="7">
    <source>
        <dbReference type="Pfam" id="PF13361"/>
    </source>
</evidence>
<sequence>MHCCMYSFSCGGDISAENSSIAMHDIDDTTDFVDIPDHFIDIPPMSYPLVITFQKFLMMLDGSIGNSYFDKFHDVRELSHGKTGILRSSALQALIRMKEVNYDHFNSFYWSHFNSQLTKKLDPSTVFTEIISHIKGGFQTGEARDGKLSREEYVSLSEGRVSNLSRERRCIIYDIFLDYEKKKLVNGEFDLADLVIDLHHRLREGSYEGEEMDFVYIDEVQDLTMRQIALFKYICRNFDEGFVFSGDTAQTIARGIDFRFQDIRSLFYKEFILEIKSDGNDRAKDKGQQRISDIFHLNQNFRTHAGVLKLAQSVIDLLYRFFPLSIDVLSPETSLIYGEVPVLLESGNDENAIITIFGNSGNIGGNMVVGFGAEQVILVRDDCARKEISDHIGKQALVLTIVECKGLEFQDVLLYNFFGTSPLKNQWRVVYDYMKEQNLLDNTAPRSFPSFDKAKHNILCSELKQLYVAITRTRQRLWICENIEEFSRPIFDYWKKLRLVQVRKLDDSLAQAMQDASSKEEWSLRGIKLFNEGNFEMATMCFERAGDTYREKWAKAAGLRAAADRMRGSNSEMSRIVLMEAAEIYETIGRAELAASCFIELEEFQRAGMIYLEKCGDSKLEDAGDCFSLAGCWSLAADVYARGNYVSKCLSVCTNGKLFDMGLQFIQYWKQNATPAVGMAKRSQELNEIEQEFLEKCALHYHKLKDKRTMLKFVTAFNSMDSKRTFLRTWDYLDELMSLEEESGNFMEAATIARLKGDLILEADMLGKAGHFKDASRLILLFILSNSLWAAGSKGWPLKKFSQKEELLTKAKMVTENKSDVLFESVCMEASILSNQESNLFQMEQHLSASRRIKNLRAEIFSARKILDVHLQSEPSKYEWEQEVVSDMMKHAEDTITWNRCSVETLNYFWSLWKENIVKIFKYLRSLETQQGNEYISYGEFCLDYLGVRKRENNQNTNYQLLNPDAYWLKGIDDRSLQRNGNLLSMNFRHFVSAARSYWSSEVLFVGMEVLESLEALLKLSIRNSFTLFCQGMAFLHIFKVTKFLMESEFLDQKYHSRELHMFLASSTEDFFDNVFPLDWRKTMANNMIAVRGTDLSNNVLKEILIENINRKDKLTYGQIGRVVKLVFVSGKLTEELYAMIIKRFHVNPPWKAFIDKLKEITGSGFGQVSLVFNLQKALEDTYNANWRKELDYVSPHCFVYLVECLLFLGSTCQGYFFTTKSSLVEMIICQDWNVNSSICPVFDVDVSSGGFHDFIAHFIEQFLLNKQETLEWLKKSGITSRDYYHPLLVLRLVIMLCLVCVNTGKHFGLLYDLLGSCDICLQLPLAFYNTLWGRGNHNFVNVLAEALGTVENSLVIVSLRNNCPQFICPDAIIINMKVIQCREDVLRLLFPKNVKNAQGQVGSVKLETTSCRGSLSADSSDIGKTALHTSCSDLVGMVDQSLEIGNENEDGDLQKSYGNFWETFDALRSGEDGKYENAAKFTSYAPQIKVVLKYFLFGLSVAGYAYNWFCLLFQLKVEISIRVIEAAMTRLDHQNLCDNECGILFADANSMLDELKQLSIALDASDQELENNNSTLGELFQRLWERRPRLQPFLNCMFFHSDVSTRDKACKASVASGTQSNSSKEEENEDEAPKASVSSKEEENEDKTRKASVASGTQSNSSEEEEISQEW</sequence>
<dbReference type="PANTHER" id="PTHR21529">
    <property type="entry name" value="MAMMARY TURMOR VIRUS RECEPTOR HOMOLOG 1, 2 MTVR1, 2"/>
    <property type="match status" value="1"/>
</dbReference>
<dbReference type="InterPro" id="IPR014017">
    <property type="entry name" value="DNA_helicase_UvrD-like_C"/>
</dbReference>
<dbReference type="GO" id="GO:0005524">
    <property type="term" value="F:ATP binding"/>
    <property type="evidence" value="ECO:0007669"/>
    <property type="project" value="UniProtKB-KW"/>
</dbReference>
<proteinExistence type="predicted"/>
<reference evidence="8 9" key="1">
    <citation type="submission" date="2020-04" db="EMBL/GenBank/DDBJ databases">
        <title>Plant Genome Project.</title>
        <authorList>
            <person name="Zhang R.-G."/>
        </authorList>
    </citation>
    <scope>NUCLEOTIDE SEQUENCE [LARGE SCALE GENOMIC DNA]</scope>
    <source>
        <strain evidence="8">YNK0</strain>
        <tissue evidence="8">Leaf</tissue>
    </source>
</reference>